<feature type="domain" description="Phosphatidic acid phosphatase type 2/haloperoxidase" evidence="2">
    <location>
        <begin position="63"/>
        <end position="179"/>
    </location>
</feature>
<dbReference type="AlphaFoldDB" id="A0A5S3PSA8"/>
<feature type="transmembrane region" description="Helical" evidence="1">
    <location>
        <begin position="164"/>
        <end position="182"/>
    </location>
</feature>
<dbReference type="Gene3D" id="1.20.144.10">
    <property type="entry name" value="Phosphatidic acid phosphatase type 2/haloperoxidase"/>
    <property type="match status" value="1"/>
</dbReference>
<feature type="transmembrane region" description="Helical" evidence="1">
    <location>
        <begin position="27"/>
        <end position="49"/>
    </location>
</feature>
<feature type="transmembrane region" description="Helical" evidence="1">
    <location>
        <begin position="110"/>
        <end position="131"/>
    </location>
</feature>
<dbReference type="Pfam" id="PF01569">
    <property type="entry name" value="PAP2"/>
    <property type="match status" value="1"/>
</dbReference>
<evidence type="ECO:0000256" key="1">
    <source>
        <dbReference type="SAM" id="Phobius"/>
    </source>
</evidence>
<dbReference type="GO" id="GO:0042392">
    <property type="term" value="F:sphingosine-1-phosphate phosphatase activity"/>
    <property type="evidence" value="ECO:0007669"/>
    <property type="project" value="TreeGrafter"/>
</dbReference>
<dbReference type="RefSeq" id="WP_138658538.1">
    <property type="nucleotide sequence ID" value="NZ_VATY01000002.1"/>
</dbReference>
<keyword evidence="1" id="KW-1133">Transmembrane helix</keyword>
<dbReference type="SMART" id="SM00014">
    <property type="entry name" value="acidPPc"/>
    <property type="match status" value="1"/>
</dbReference>
<dbReference type="InterPro" id="IPR036938">
    <property type="entry name" value="PAP2/HPO_sf"/>
</dbReference>
<dbReference type="SUPFAM" id="SSF48317">
    <property type="entry name" value="Acid phosphatase/Vanadium-dependent haloperoxidase"/>
    <property type="match status" value="1"/>
</dbReference>
<sequence length="190" mass="21743">MLEELFRIDEELFLHLNGMGTPLWDGFWLYISRTLSLITIPLLIMVIFLSYRFFGWRKTALIIGLAILLLGCTELLSILFKNNIARLRPCYHYEISKVMRVVKSYCGGQYGYFSAHAANSCAFACFFGILLGKKTKSFVLFIGLWALLVSYSRIYIGVHFPLDVITGIFFGIGFGYVFGNLLPKLDKYIE</sequence>
<comment type="caution">
    <text evidence="3">The sequence shown here is derived from an EMBL/GenBank/DDBJ whole genome shotgun (WGS) entry which is preliminary data.</text>
</comment>
<accession>A0A5S3PSA8</accession>
<keyword evidence="1" id="KW-0812">Transmembrane</keyword>
<name>A0A5S3PSA8_9FLAO</name>
<dbReference type="EMBL" id="VATY01000002">
    <property type="protein sequence ID" value="TMM57519.1"/>
    <property type="molecule type" value="Genomic_DNA"/>
</dbReference>
<evidence type="ECO:0000313" key="4">
    <source>
        <dbReference type="Proteomes" id="UP000310314"/>
    </source>
</evidence>
<proteinExistence type="predicted"/>
<keyword evidence="4" id="KW-1185">Reference proteome</keyword>
<organism evidence="3 4">
    <name type="scientific">Maribacter algarum</name>
    <name type="common">ex Zhang et al. 2020</name>
    <dbReference type="NCBI Taxonomy" id="2578118"/>
    <lineage>
        <taxon>Bacteria</taxon>
        <taxon>Pseudomonadati</taxon>
        <taxon>Bacteroidota</taxon>
        <taxon>Flavobacteriia</taxon>
        <taxon>Flavobacteriales</taxon>
        <taxon>Flavobacteriaceae</taxon>
        <taxon>Maribacter</taxon>
    </lineage>
</organism>
<feature type="transmembrane region" description="Helical" evidence="1">
    <location>
        <begin position="61"/>
        <end position="80"/>
    </location>
</feature>
<keyword evidence="1" id="KW-0472">Membrane</keyword>
<dbReference type="PANTHER" id="PTHR14969">
    <property type="entry name" value="SPHINGOSINE-1-PHOSPHATE PHOSPHOHYDROLASE"/>
    <property type="match status" value="1"/>
</dbReference>
<reference evidence="3 4" key="1">
    <citation type="submission" date="2019-05" db="EMBL/GenBank/DDBJ databases">
        <authorList>
            <person name="Zhang J.-Y."/>
            <person name="Feg X."/>
            <person name="Du Z.-J."/>
        </authorList>
    </citation>
    <scope>NUCLEOTIDE SEQUENCE [LARGE SCALE GENOMIC DNA]</scope>
    <source>
        <strain evidence="3 4">RZ26</strain>
    </source>
</reference>
<evidence type="ECO:0000259" key="2">
    <source>
        <dbReference type="SMART" id="SM00014"/>
    </source>
</evidence>
<evidence type="ECO:0000313" key="3">
    <source>
        <dbReference type="EMBL" id="TMM57519.1"/>
    </source>
</evidence>
<dbReference type="Proteomes" id="UP000310314">
    <property type="component" value="Unassembled WGS sequence"/>
</dbReference>
<dbReference type="InterPro" id="IPR000326">
    <property type="entry name" value="PAP2/HPO"/>
</dbReference>
<dbReference type="OrthoDB" id="9789113at2"/>
<feature type="transmembrane region" description="Helical" evidence="1">
    <location>
        <begin position="138"/>
        <end position="158"/>
    </location>
</feature>
<protein>
    <submittedName>
        <fullName evidence="3">Phosphatase PAP2 family protein</fullName>
    </submittedName>
</protein>
<dbReference type="PANTHER" id="PTHR14969:SF13">
    <property type="entry name" value="AT30094P"/>
    <property type="match status" value="1"/>
</dbReference>
<gene>
    <name evidence="3" type="ORF">FEE95_13640</name>
</gene>